<keyword evidence="1" id="KW-0472">Membrane</keyword>
<evidence type="ECO:0000313" key="2">
    <source>
        <dbReference type="EMBL" id="KAJ1192939.1"/>
    </source>
</evidence>
<dbReference type="AlphaFoldDB" id="A0AAV7UYC7"/>
<organism evidence="2 3">
    <name type="scientific">Pleurodeles waltl</name>
    <name type="common">Iberian ribbed newt</name>
    <dbReference type="NCBI Taxonomy" id="8319"/>
    <lineage>
        <taxon>Eukaryota</taxon>
        <taxon>Metazoa</taxon>
        <taxon>Chordata</taxon>
        <taxon>Craniata</taxon>
        <taxon>Vertebrata</taxon>
        <taxon>Euteleostomi</taxon>
        <taxon>Amphibia</taxon>
        <taxon>Batrachia</taxon>
        <taxon>Caudata</taxon>
        <taxon>Salamandroidea</taxon>
        <taxon>Salamandridae</taxon>
        <taxon>Pleurodelinae</taxon>
        <taxon>Pleurodeles</taxon>
    </lineage>
</organism>
<dbReference type="Proteomes" id="UP001066276">
    <property type="component" value="Chromosome 2_2"/>
</dbReference>
<gene>
    <name evidence="2" type="ORF">NDU88_002245</name>
</gene>
<protein>
    <submittedName>
        <fullName evidence="2">Uncharacterized protein</fullName>
    </submittedName>
</protein>
<feature type="transmembrane region" description="Helical" evidence="1">
    <location>
        <begin position="18"/>
        <end position="36"/>
    </location>
</feature>
<reference evidence="2" key="1">
    <citation type="journal article" date="2022" name="bioRxiv">
        <title>Sequencing and chromosome-scale assembly of the giantPleurodeles waltlgenome.</title>
        <authorList>
            <person name="Brown T."/>
            <person name="Elewa A."/>
            <person name="Iarovenko S."/>
            <person name="Subramanian E."/>
            <person name="Araus A.J."/>
            <person name="Petzold A."/>
            <person name="Susuki M."/>
            <person name="Suzuki K.-i.T."/>
            <person name="Hayashi T."/>
            <person name="Toyoda A."/>
            <person name="Oliveira C."/>
            <person name="Osipova E."/>
            <person name="Leigh N.D."/>
            <person name="Simon A."/>
            <person name="Yun M.H."/>
        </authorList>
    </citation>
    <scope>NUCLEOTIDE SEQUENCE</scope>
    <source>
        <strain evidence="2">20211129_DDA</strain>
        <tissue evidence="2">Liver</tissue>
    </source>
</reference>
<dbReference type="EMBL" id="JANPWB010000004">
    <property type="protein sequence ID" value="KAJ1192939.1"/>
    <property type="molecule type" value="Genomic_DNA"/>
</dbReference>
<accession>A0AAV7UYC7</accession>
<name>A0AAV7UYC7_PLEWA</name>
<keyword evidence="1" id="KW-1133">Transmembrane helix</keyword>
<comment type="caution">
    <text evidence="2">The sequence shown here is derived from an EMBL/GenBank/DDBJ whole genome shotgun (WGS) entry which is preliminary data.</text>
</comment>
<evidence type="ECO:0000256" key="1">
    <source>
        <dbReference type="SAM" id="Phobius"/>
    </source>
</evidence>
<evidence type="ECO:0000313" key="3">
    <source>
        <dbReference type="Proteomes" id="UP001066276"/>
    </source>
</evidence>
<sequence>MGCVRRGAEFQRGGKDTMLFFVLRSGSIVAFVLVVGGERPTSSILGLLEGDLAGCCCGASRWVESPLSGKLLGARCSSSDESHARTRLTHAGRMLIPLGRALLINKACSSSAHGNLAFSVQLLLNFCYISG</sequence>
<keyword evidence="1" id="KW-0812">Transmembrane</keyword>
<keyword evidence="3" id="KW-1185">Reference proteome</keyword>
<proteinExistence type="predicted"/>